<feature type="compositionally biased region" description="Polar residues" evidence="1">
    <location>
        <begin position="1"/>
        <end position="10"/>
    </location>
</feature>
<dbReference type="RefSeq" id="XP_001306412.1">
    <property type="nucleotide sequence ID" value="XM_001306411.1"/>
</dbReference>
<feature type="region of interest" description="Disordered" evidence="1">
    <location>
        <begin position="1"/>
        <end position="33"/>
    </location>
</feature>
<dbReference type="InterPro" id="IPR010736">
    <property type="entry name" value="SHIPPO-rpt"/>
</dbReference>
<dbReference type="Pfam" id="PF07004">
    <property type="entry name" value="SHIPPO-rpt"/>
    <property type="match status" value="3"/>
</dbReference>
<dbReference type="EMBL" id="DS113910">
    <property type="protein sequence ID" value="EAX93482.1"/>
    <property type="molecule type" value="Genomic_DNA"/>
</dbReference>
<dbReference type="VEuPathDB" id="TrichDB:TVAG_427100"/>
<dbReference type="VEuPathDB" id="TrichDB:TVAGG3_0417090"/>
<proteinExistence type="predicted"/>
<feature type="region of interest" description="Disordered" evidence="1">
    <location>
        <begin position="206"/>
        <end position="242"/>
    </location>
</feature>
<sequence length="256" mass="28738">MSSSRTKTVLTSRNSSRSISTMSTMSTKTAPVKGAKPIRKFHYILKDYSNFGADTPKWTINPRPPTGEIEISENPGPGEYEVKPDFLDTKLPHIIRPKPQQSYSSLTSKLDYNVPPAFPENNKITIGQKTGQSYITKVESPDFIYVPPSFGSNVSTKILEKHDDVKPDLTPGPGHYNPTELKTHVPTVSMVKPQNNQKKVSFSHDVPGPGSYNILPPLPPTGHWTDKYREKPHRKRKNIENRLTPWEKPKAVVLNV</sequence>
<dbReference type="AlphaFoldDB" id="A2FNP3"/>
<gene>
    <name evidence="2" type="ORF">TVAG_427100</name>
</gene>
<evidence type="ECO:0000313" key="3">
    <source>
        <dbReference type="Proteomes" id="UP000001542"/>
    </source>
</evidence>
<evidence type="ECO:0000256" key="1">
    <source>
        <dbReference type="SAM" id="MobiDB-lite"/>
    </source>
</evidence>
<dbReference type="Proteomes" id="UP000001542">
    <property type="component" value="Unassembled WGS sequence"/>
</dbReference>
<reference evidence="2" key="2">
    <citation type="journal article" date="2007" name="Science">
        <title>Draft genome sequence of the sexually transmitted pathogen Trichomonas vaginalis.</title>
        <authorList>
            <person name="Carlton J.M."/>
            <person name="Hirt R.P."/>
            <person name="Silva J.C."/>
            <person name="Delcher A.L."/>
            <person name="Schatz M."/>
            <person name="Zhao Q."/>
            <person name="Wortman J.R."/>
            <person name="Bidwell S.L."/>
            <person name="Alsmark U.C.M."/>
            <person name="Besteiro S."/>
            <person name="Sicheritz-Ponten T."/>
            <person name="Noel C.J."/>
            <person name="Dacks J.B."/>
            <person name="Foster P.G."/>
            <person name="Simillion C."/>
            <person name="Van de Peer Y."/>
            <person name="Miranda-Saavedra D."/>
            <person name="Barton G.J."/>
            <person name="Westrop G.D."/>
            <person name="Mueller S."/>
            <person name="Dessi D."/>
            <person name="Fiori P.L."/>
            <person name="Ren Q."/>
            <person name="Paulsen I."/>
            <person name="Zhang H."/>
            <person name="Bastida-Corcuera F.D."/>
            <person name="Simoes-Barbosa A."/>
            <person name="Brown M.T."/>
            <person name="Hayes R.D."/>
            <person name="Mukherjee M."/>
            <person name="Okumura C.Y."/>
            <person name="Schneider R."/>
            <person name="Smith A.J."/>
            <person name="Vanacova S."/>
            <person name="Villalvazo M."/>
            <person name="Haas B.J."/>
            <person name="Pertea M."/>
            <person name="Feldblyum T.V."/>
            <person name="Utterback T.R."/>
            <person name="Shu C.L."/>
            <person name="Osoegawa K."/>
            <person name="de Jong P.J."/>
            <person name="Hrdy I."/>
            <person name="Horvathova L."/>
            <person name="Zubacova Z."/>
            <person name="Dolezal P."/>
            <person name="Malik S.B."/>
            <person name="Logsdon J.M. Jr."/>
            <person name="Henze K."/>
            <person name="Gupta A."/>
            <person name="Wang C.C."/>
            <person name="Dunne R.L."/>
            <person name="Upcroft J.A."/>
            <person name="Upcroft P."/>
            <person name="White O."/>
            <person name="Salzberg S.L."/>
            <person name="Tang P."/>
            <person name="Chiu C.-H."/>
            <person name="Lee Y.-S."/>
            <person name="Embley T.M."/>
            <person name="Coombs G.H."/>
            <person name="Mottram J.C."/>
            <person name="Tachezy J."/>
            <person name="Fraser-Liggett C.M."/>
            <person name="Johnson P.J."/>
        </authorList>
    </citation>
    <scope>NUCLEOTIDE SEQUENCE [LARGE SCALE GENOMIC DNA]</scope>
    <source>
        <strain evidence="2">G3</strain>
    </source>
</reference>
<dbReference type="KEGG" id="tva:4751200"/>
<dbReference type="OrthoDB" id="10643760at2759"/>
<organism evidence="2 3">
    <name type="scientific">Trichomonas vaginalis (strain ATCC PRA-98 / G3)</name>
    <dbReference type="NCBI Taxonomy" id="412133"/>
    <lineage>
        <taxon>Eukaryota</taxon>
        <taxon>Metamonada</taxon>
        <taxon>Parabasalia</taxon>
        <taxon>Trichomonadida</taxon>
        <taxon>Trichomonadidae</taxon>
        <taxon>Trichomonas</taxon>
    </lineage>
</organism>
<accession>A2FNP3</accession>
<keyword evidence="3" id="KW-1185">Reference proteome</keyword>
<feature type="compositionally biased region" description="Low complexity" evidence="1">
    <location>
        <begin position="11"/>
        <end position="29"/>
    </location>
</feature>
<dbReference type="InParanoid" id="A2FNP3"/>
<reference evidence="2" key="1">
    <citation type="submission" date="2006-10" db="EMBL/GenBank/DDBJ databases">
        <authorList>
            <person name="Amadeo P."/>
            <person name="Zhao Q."/>
            <person name="Wortman J."/>
            <person name="Fraser-Liggett C."/>
            <person name="Carlton J."/>
        </authorList>
    </citation>
    <scope>NUCLEOTIDE SEQUENCE</scope>
    <source>
        <strain evidence="2">G3</strain>
    </source>
</reference>
<evidence type="ECO:0000313" key="2">
    <source>
        <dbReference type="EMBL" id="EAX93482.1"/>
    </source>
</evidence>
<feature type="region of interest" description="Disordered" evidence="1">
    <location>
        <begin position="56"/>
        <end position="77"/>
    </location>
</feature>
<protein>
    <submittedName>
        <fullName evidence="2">Uncharacterized protein</fullName>
    </submittedName>
</protein>
<name>A2FNP3_TRIV3</name>